<evidence type="ECO:0000313" key="9">
    <source>
        <dbReference type="EMBL" id="KAF5316169.1"/>
    </source>
</evidence>
<feature type="transmembrane region" description="Helical" evidence="7">
    <location>
        <begin position="222"/>
        <end position="243"/>
    </location>
</feature>
<evidence type="ECO:0000313" key="10">
    <source>
        <dbReference type="Proteomes" id="UP000567179"/>
    </source>
</evidence>
<reference evidence="9 10" key="1">
    <citation type="journal article" date="2020" name="ISME J.">
        <title>Uncovering the hidden diversity of litter-decomposition mechanisms in mushroom-forming fungi.</title>
        <authorList>
            <person name="Floudas D."/>
            <person name="Bentzer J."/>
            <person name="Ahren D."/>
            <person name="Johansson T."/>
            <person name="Persson P."/>
            <person name="Tunlid A."/>
        </authorList>
    </citation>
    <scope>NUCLEOTIDE SEQUENCE [LARGE SCALE GENOMIC DNA]</scope>
    <source>
        <strain evidence="9 10">CBS 101986</strain>
    </source>
</reference>
<comment type="similarity">
    <text evidence="2">Belongs to the cytochrome P450 family.</text>
</comment>
<accession>A0A8H5EXL5</accession>
<evidence type="ECO:0000256" key="1">
    <source>
        <dbReference type="ARBA" id="ARBA00001971"/>
    </source>
</evidence>
<keyword evidence="6" id="KW-0349">Heme</keyword>
<dbReference type="OrthoDB" id="1844152at2759"/>
<dbReference type="PANTHER" id="PTHR46206:SF7">
    <property type="entry name" value="P450, PUTATIVE (EUROFUNG)-RELATED"/>
    <property type="match status" value="1"/>
</dbReference>
<dbReference type="InterPro" id="IPR001128">
    <property type="entry name" value="Cyt_P450"/>
</dbReference>
<dbReference type="GO" id="GO:0016705">
    <property type="term" value="F:oxidoreductase activity, acting on paired donors, with incorporation or reduction of molecular oxygen"/>
    <property type="evidence" value="ECO:0007669"/>
    <property type="project" value="InterPro"/>
</dbReference>
<dbReference type="GO" id="GO:0020037">
    <property type="term" value="F:heme binding"/>
    <property type="evidence" value="ECO:0007669"/>
    <property type="project" value="InterPro"/>
</dbReference>
<proteinExistence type="inferred from homology"/>
<feature type="signal peptide" evidence="8">
    <location>
        <begin position="1"/>
        <end position="25"/>
    </location>
</feature>
<evidence type="ECO:0008006" key="11">
    <source>
        <dbReference type="Google" id="ProtNLM"/>
    </source>
</evidence>
<comment type="caution">
    <text evidence="9">The sequence shown here is derived from an EMBL/GenBank/DDBJ whole genome shotgun (WGS) entry which is preliminary data.</text>
</comment>
<feature type="transmembrane region" description="Helical" evidence="7">
    <location>
        <begin position="288"/>
        <end position="314"/>
    </location>
</feature>
<dbReference type="SUPFAM" id="SSF48264">
    <property type="entry name" value="Cytochrome P450"/>
    <property type="match status" value="1"/>
</dbReference>
<protein>
    <recommendedName>
        <fullName evidence="11">Cytochrome P450</fullName>
    </recommendedName>
</protein>
<keyword evidence="10" id="KW-1185">Reference proteome</keyword>
<sequence length="493" mass="55421">MSLSVTLAALLAALLGCCLYRCLFSIEEGRLNLPPLVELSDEAIFHDTRRAYEKALQANGSIIRVKRKNRMEYIVDHTLAPEVLTNDADYSFERGTLLALNLGFLLHFPRSFIRSLDSLVHEVIIGDIENSLSRISPVFERRIQEFLRHAASPPRPIDVTEMVHDAMSEAMLTLILGEEYTSEDNVEAVNHIAVEVATLAGIFENLSPWARSFPSTWRALSWLKVMCFSIPYYFIFGIGIRAFKKLSDMSINGELMSKTTKNKQSVLFSYALRYMDPETGDIKILDRLWILGLLLGLIFASVHQTAVVMIWAILELAKRPELLETLREEIITEADVNGAQRLTYASIRNAERLDSFIREVMRTKGDTLSAVRHTMRDVQIAGYDIPSGSFVIPIATLSHLNEEYHGTDAKEFIPDRWLGRSKPAVMVSPSYYPFGLGRWACPGRVLAVSEIKLAIMLLISHSTPTLVGDNYEVVDPLNVTSVAPRGQVIFSKI</sequence>
<keyword evidence="8" id="KW-0732">Signal</keyword>
<feature type="chain" id="PRO_5034157725" description="Cytochrome P450" evidence="8">
    <location>
        <begin position="26"/>
        <end position="493"/>
    </location>
</feature>
<keyword evidence="7" id="KW-1133">Transmembrane helix</keyword>
<keyword evidence="7" id="KW-0472">Membrane</keyword>
<dbReference type="InterPro" id="IPR002403">
    <property type="entry name" value="Cyt_P450_E_grp-IV"/>
</dbReference>
<name>A0A8H5EXL5_9AGAR</name>
<keyword evidence="3 6" id="KW-0479">Metal-binding</keyword>
<evidence type="ECO:0000256" key="2">
    <source>
        <dbReference type="ARBA" id="ARBA00010617"/>
    </source>
</evidence>
<gene>
    <name evidence="9" type="ORF">D9619_006476</name>
</gene>
<keyword evidence="5 6" id="KW-0408">Iron</keyword>
<dbReference type="Proteomes" id="UP000567179">
    <property type="component" value="Unassembled WGS sequence"/>
</dbReference>
<dbReference type="Pfam" id="PF00067">
    <property type="entry name" value="p450"/>
    <property type="match status" value="1"/>
</dbReference>
<dbReference type="InterPro" id="IPR036396">
    <property type="entry name" value="Cyt_P450_sf"/>
</dbReference>
<evidence type="ECO:0000256" key="5">
    <source>
        <dbReference type="ARBA" id="ARBA00023004"/>
    </source>
</evidence>
<organism evidence="9 10">
    <name type="scientific">Psilocybe cf. subviscida</name>
    <dbReference type="NCBI Taxonomy" id="2480587"/>
    <lineage>
        <taxon>Eukaryota</taxon>
        <taxon>Fungi</taxon>
        <taxon>Dikarya</taxon>
        <taxon>Basidiomycota</taxon>
        <taxon>Agaricomycotina</taxon>
        <taxon>Agaricomycetes</taxon>
        <taxon>Agaricomycetidae</taxon>
        <taxon>Agaricales</taxon>
        <taxon>Agaricineae</taxon>
        <taxon>Strophariaceae</taxon>
        <taxon>Psilocybe</taxon>
    </lineage>
</organism>
<feature type="binding site" description="axial binding residue" evidence="6">
    <location>
        <position position="441"/>
    </location>
    <ligand>
        <name>heme</name>
        <dbReference type="ChEBI" id="CHEBI:30413"/>
    </ligand>
    <ligandPart>
        <name>Fe</name>
        <dbReference type="ChEBI" id="CHEBI:18248"/>
    </ligandPart>
</feature>
<dbReference type="PRINTS" id="PR00465">
    <property type="entry name" value="EP450IV"/>
</dbReference>
<dbReference type="AlphaFoldDB" id="A0A8H5EXL5"/>
<dbReference type="GO" id="GO:0005506">
    <property type="term" value="F:iron ion binding"/>
    <property type="evidence" value="ECO:0007669"/>
    <property type="project" value="InterPro"/>
</dbReference>
<dbReference type="PANTHER" id="PTHR46206">
    <property type="entry name" value="CYTOCHROME P450"/>
    <property type="match status" value="1"/>
</dbReference>
<evidence type="ECO:0000256" key="7">
    <source>
        <dbReference type="SAM" id="Phobius"/>
    </source>
</evidence>
<dbReference type="GO" id="GO:0004497">
    <property type="term" value="F:monooxygenase activity"/>
    <property type="evidence" value="ECO:0007669"/>
    <property type="project" value="InterPro"/>
</dbReference>
<keyword evidence="4" id="KW-0560">Oxidoreductase</keyword>
<dbReference type="EMBL" id="JAACJJ010000042">
    <property type="protein sequence ID" value="KAF5316169.1"/>
    <property type="molecule type" value="Genomic_DNA"/>
</dbReference>
<dbReference type="Gene3D" id="1.10.630.10">
    <property type="entry name" value="Cytochrome P450"/>
    <property type="match status" value="1"/>
</dbReference>
<comment type="cofactor">
    <cofactor evidence="1 6">
        <name>heme</name>
        <dbReference type="ChEBI" id="CHEBI:30413"/>
    </cofactor>
</comment>
<evidence type="ECO:0000256" key="3">
    <source>
        <dbReference type="ARBA" id="ARBA00022723"/>
    </source>
</evidence>
<keyword evidence="7" id="KW-0812">Transmembrane</keyword>
<evidence type="ECO:0000256" key="4">
    <source>
        <dbReference type="ARBA" id="ARBA00023002"/>
    </source>
</evidence>
<evidence type="ECO:0000256" key="6">
    <source>
        <dbReference type="PIRSR" id="PIRSR602403-1"/>
    </source>
</evidence>
<evidence type="ECO:0000256" key="8">
    <source>
        <dbReference type="SAM" id="SignalP"/>
    </source>
</evidence>